<dbReference type="AlphaFoldDB" id="A0A5A7Q0W3"/>
<protein>
    <submittedName>
        <fullName evidence="1">F-box and associated interaction domains-containing protein</fullName>
    </submittedName>
</protein>
<accession>A0A5A7Q0W3</accession>
<dbReference type="Proteomes" id="UP000325081">
    <property type="component" value="Unassembled WGS sequence"/>
</dbReference>
<comment type="caution">
    <text evidence="1">The sequence shown here is derived from an EMBL/GenBank/DDBJ whole genome shotgun (WGS) entry which is preliminary data.</text>
</comment>
<dbReference type="EMBL" id="BKCP01005417">
    <property type="protein sequence ID" value="GER38017.1"/>
    <property type="molecule type" value="Genomic_DNA"/>
</dbReference>
<gene>
    <name evidence="1" type="ORF">STAS_14471</name>
</gene>
<name>A0A5A7Q0W3_STRAF</name>
<proteinExistence type="predicted"/>
<evidence type="ECO:0000313" key="2">
    <source>
        <dbReference type="Proteomes" id="UP000325081"/>
    </source>
</evidence>
<reference evidence="2" key="1">
    <citation type="journal article" date="2019" name="Curr. Biol.">
        <title>Genome Sequence of Striga asiatica Provides Insight into the Evolution of Plant Parasitism.</title>
        <authorList>
            <person name="Yoshida S."/>
            <person name="Kim S."/>
            <person name="Wafula E.K."/>
            <person name="Tanskanen J."/>
            <person name="Kim Y.M."/>
            <person name="Honaas L."/>
            <person name="Yang Z."/>
            <person name="Spallek T."/>
            <person name="Conn C.E."/>
            <person name="Ichihashi Y."/>
            <person name="Cheong K."/>
            <person name="Cui S."/>
            <person name="Der J.P."/>
            <person name="Gundlach H."/>
            <person name="Jiao Y."/>
            <person name="Hori C."/>
            <person name="Ishida J.K."/>
            <person name="Kasahara H."/>
            <person name="Kiba T."/>
            <person name="Kim M.S."/>
            <person name="Koo N."/>
            <person name="Laohavisit A."/>
            <person name="Lee Y.H."/>
            <person name="Lumba S."/>
            <person name="McCourt P."/>
            <person name="Mortimer J.C."/>
            <person name="Mutuku J.M."/>
            <person name="Nomura T."/>
            <person name="Sasaki-Sekimoto Y."/>
            <person name="Seto Y."/>
            <person name="Wang Y."/>
            <person name="Wakatake T."/>
            <person name="Sakakibara H."/>
            <person name="Demura T."/>
            <person name="Yamaguchi S."/>
            <person name="Yoneyama K."/>
            <person name="Manabe R.I."/>
            <person name="Nelson D.C."/>
            <person name="Schulman A.H."/>
            <person name="Timko M.P."/>
            <person name="dePamphilis C.W."/>
            <person name="Choi D."/>
            <person name="Shirasu K."/>
        </authorList>
    </citation>
    <scope>NUCLEOTIDE SEQUENCE [LARGE SCALE GENOMIC DNA]</scope>
    <source>
        <strain evidence="2">cv. UVA1</strain>
    </source>
</reference>
<sequence>MTCRFRANVALDVQVGGHCLEHGGGEGVCMEVFLVGVIRGDDLLVVGFERRGSGGHWHYRASAGCEWRMTRWLRRRSVEWAPHAPGTNTYSPCLSPPSAPSSTFDRQFVCSCWSPTICSIDGFFIRNLLAPSSGICRSQNPDTKTWQSGGIIDLDAAWESGGTSSPKEPDD</sequence>
<organism evidence="1 2">
    <name type="scientific">Striga asiatica</name>
    <name type="common">Asiatic witchweed</name>
    <name type="synonym">Buchnera asiatica</name>
    <dbReference type="NCBI Taxonomy" id="4170"/>
    <lineage>
        <taxon>Eukaryota</taxon>
        <taxon>Viridiplantae</taxon>
        <taxon>Streptophyta</taxon>
        <taxon>Embryophyta</taxon>
        <taxon>Tracheophyta</taxon>
        <taxon>Spermatophyta</taxon>
        <taxon>Magnoliopsida</taxon>
        <taxon>eudicotyledons</taxon>
        <taxon>Gunneridae</taxon>
        <taxon>Pentapetalae</taxon>
        <taxon>asterids</taxon>
        <taxon>lamiids</taxon>
        <taxon>Lamiales</taxon>
        <taxon>Orobanchaceae</taxon>
        <taxon>Buchnereae</taxon>
        <taxon>Striga</taxon>
    </lineage>
</organism>
<keyword evidence="2" id="KW-1185">Reference proteome</keyword>
<evidence type="ECO:0000313" key="1">
    <source>
        <dbReference type="EMBL" id="GER38017.1"/>
    </source>
</evidence>